<dbReference type="AlphaFoldDB" id="A0A6A5USS6"/>
<feature type="region of interest" description="Disordered" evidence="1">
    <location>
        <begin position="189"/>
        <end position="208"/>
    </location>
</feature>
<gene>
    <name evidence="3" type="ORF">BU23DRAFT_572702</name>
</gene>
<feature type="compositionally biased region" description="Basic and acidic residues" evidence="1">
    <location>
        <begin position="232"/>
        <end position="241"/>
    </location>
</feature>
<dbReference type="InterPro" id="IPR010730">
    <property type="entry name" value="HET"/>
</dbReference>
<accession>A0A6A5USS6</accession>
<name>A0A6A5USS6_9PLEO</name>
<feature type="compositionally biased region" description="Polar residues" evidence="1">
    <location>
        <begin position="191"/>
        <end position="208"/>
    </location>
</feature>
<feature type="domain" description="Heterokaryon incompatibility" evidence="2">
    <location>
        <begin position="690"/>
        <end position="835"/>
    </location>
</feature>
<feature type="region of interest" description="Disordered" evidence="1">
    <location>
        <begin position="36"/>
        <end position="64"/>
    </location>
</feature>
<evidence type="ECO:0000256" key="1">
    <source>
        <dbReference type="SAM" id="MobiDB-lite"/>
    </source>
</evidence>
<feature type="region of interest" description="Disordered" evidence="1">
    <location>
        <begin position="556"/>
        <end position="578"/>
    </location>
</feature>
<dbReference type="OrthoDB" id="5428863at2759"/>
<organism evidence="3 4">
    <name type="scientific">Bimuria novae-zelandiae CBS 107.79</name>
    <dbReference type="NCBI Taxonomy" id="1447943"/>
    <lineage>
        <taxon>Eukaryota</taxon>
        <taxon>Fungi</taxon>
        <taxon>Dikarya</taxon>
        <taxon>Ascomycota</taxon>
        <taxon>Pezizomycotina</taxon>
        <taxon>Dothideomycetes</taxon>
        <taxon>Pleosporomycetidae</taxon>
        <taxon>Pleosporales</taxon>
        <taxon>Massarineae</taxon>
        <taxon>Didymosphaeriaceae</taxon>
        <taxon>Bimuria</taxon>
    </lineage>
</organism>
<reference evidence="3" key="1">
    <citation type="journal article" date="2020" name="Stud. Mycol.">
        <title>101 Dothideomycetes genomes: a test case for predicting lifestyles and emergence of pathogens.</title>
        <authorList>
            <person name="Haridas S."/>
            <person name="Albert R."/>
            <person name="Binder M."/>
            <person name="Bloem J."/>
            <person name="Labutti K."/>
            <person name="Salamov A."/>
            <person name="Andreopoulos B."/>
            <person name="Baker S."/>
            <person name="Barry K."/>
            <person name="Bills G."/>
            <person name="Bluhm B."/>
            <person name="Cannon C."/>
            <person name="Castanera R."/>
            <person name="Culley D."/>
            <person name="Daum C."/>
            <person name="Ezra D."/>
            <person name="Gonzalez J."/>
            <person name="Henrissat B."/>
            <person name="Kuo A."/>
            <person name="Liang C."/>
            <person name="Lipzen A."/>
            <person name="Lutzoni F."/>
            <person name="Magnuson J."/>
            <person name="Mondo S."/>
            <person name="Nolan M."/>
            <person name="Ohm R."/>
            <person name="Pangilinan J."/>
            <person name="Park H.-J."/>
            <person name="Ramirez L."/>
            <person name="Alfaro M."/>
            <person name="Sun H."/>
            <person name="Tritt A."/>
            <person name="Yoshinaga Y."/>
            <person name="Zwiers L.-H."/>
            <person name="Turgeon B."/>
            <person name="Goodwin S."/>
            <person name="Spatafora J."/>
            <person name="Crous P."/>
            <person name="Grigoriev I."/>
        </authorList>
    </citation>
    <scope>NUCLEOTIDE SEQUENCE</scope>
    <source>
        <strain evidence="3">CBS 107.79</strain>
    </source>
</reference>
<dbReference type="Pfam" id="PF06985">
    <property type="entry name" value="HET"/>
    <property type="match status" value="1"/>
</dbReference>
<dbReference type="PANTHER" id="PTHR33112:SF1">
    <property type="entry name" value="HETEROKARYON INCOMPATIBILITY DOMAIN-CONTAINING PROTEIN"/>
    <property type="match status" value="1"/>
</dbReference>
<evidence type="ECO:0000313" key="3">
    <source>
        <dbReference type="EMBL" id="KAF1968021.1"/>
    </source>
</evidence>
<evidence type="ECO:0000259" key="2">
    <source>
        <dbReference type="Pfam" id="PF06985"/>
    </source>
</evidence>
<evidence type="ECO:0000313" key="4">
    <source>
        <dbReference type="Proteomes" id="UP000800036"/>
    </source>
</evidence>
<sequence>MASVPWAKPGESEEERYGRTGLCDNMHSAMLAIAEHESGGAGSTSIGRKSKMKSQPLALPPKPSLKTPLLPFAARKSEETMFDGIECSSCKWQKWACDGSHPTCAKFGLWKAQRVRRSDEEEPSNGDDAAANASYSVIPLRANAGDEGEYVSDRTVEEDGMHGITSNENGSDHIGGDGTDIKATVMRPSRTKSTTSNDATGIPNSNTLSERTAGELLGRKNLRIESRVMQDTKEISDRTAHLTEGAAEQSSNGAGKDVSLPKDTDLEQFAMQDESGNEFDYVVNDTLAKLDFIGIGGMQVPEMKTLDPSALTHHYPEFSSRATDLTADFTEPHSISESETPLLQDGEAAEMPKEDDSLFDCYDPLDWQKTESPPPINRNLKQRLKSVSLTLRELKVQNVDLPEVDSRIKETVAVDSTVTKFIEKVEALPSPVVENMLRDTEEQVQEEINLFKDAWQNAQTMRNDFKAFRYEQQYLRRMLVDLRKGGGRLSKLKQESAILQEALEKSRLREQIDSVMGYRGVVDEMSEPVHALSSCDVIPNSLDSQNHSTAGLDLLNIRPADPTDLSPPRPVRKMSERSSKDFVHVKYTDSTDLASTYAVRKIPRPSTKSRNHCAKAGLQCDCYQPQISINPLSPRFDFGKVHKWRAQCEATHGDCCNDRYSDALAQQLDSLLLVDVMSGHLVTLPTSTKFVALSYVWGNVTMLKSVKANIEKLKEPGALFREPFKSALPETIRDAMHAVLASGEKYLWVDCLSIIQDSEKEDMEKMLQSMARIYASAEFTIVAAQGHNAKFGLRGAGGPYQDRTTAWSTPDACDDGGSGFPWHSRWASRGWTFQETLFSRRLLIFDTFVSWICGRHIRREHEPVRTEVATAAITWPYERPHLGIPMGMMSLIPNKPSLGRWGMIIENFSSRDLTFENDTSRALAGATEVMAATFPGGVHHGLPLFFFDIALLWQPKTNLERRHGEPSWSWKGWKGHVSCLSPWQPFFPGVYRKSGLSTDWVILAPLKPLATWTFTTREDSHAVENDYMNGFYHYQAMRSNSKCTLPPGWERHSHADGDYFTDDKFATTGFRYAYPLPSTEDSWKSAASPSTPILTCTAPVAMLTFGHHVLFFPSVVRAVMHGDTIIGLVTPNQFGPDAQPGQSCKLVALSQATISDARCANEHPQLGDYCSAMCSNMTPPSSVLDPGDHEFLNVLWVEEKDGVAYRKGLGIVSRRYWSEVGAEVETVMLG</sequence>
<feature type="region of interest" description="Disordered" evidence="1">
    <location>
        <begin position="114"/>
        <end position="133"/>
    </location>
</feature>
<proteinExistence type="predicted"/>
<dbReference type="Proteomes" id="UP000800036">
    <property type="component" value="Unassembled WGS sequence"/>
</dbReference>
<protein>
    <submittedName>
        <fullName evidence="3">HET-domain-containing protein</fullName>
    </submittedName>
</protein>
<dbReference type="PANTHER" id="PTHR33112">
    <property type="entry name" value="DOMAIN PROTEIN, PUTATIVE-RELATED"/>
    <property type="match status" value="1"/>
</dbReference>
<feature type="region of interest" description="Disordered" evidence="1">
    <location>
        <begin position="232"/>
        <end position="259"/>
    </location>
</feature>
<dbReference type="EMBL" id="ML976725">
    <property type="protein sequence ID" value="KAF1968021.1"/>
    <property type="molecule type" value="Genomic_DNA"/>
</dbReference>
<keyword evidence="4" id="KW-1185">Reference proteome</keyword>